<sequence length="97" mass="10525">MPTVQPIVPTTTTTVIYPAQQPIYTAVNPMVPGNAALVQLQAVGWPCEHMANGGNCWMHRPVTELRSLPAPPPGRPGQWIQWCNGSVTWLAAPIETL</sequence>
<dbReference type="Proteomes" id="UP001642482">
    <property type="component" value="Unassembled WGS sequence"/>
</dbReference>
<reference evidence="1 2" key="1">
    <citation type="submission" date="2024-01" db="EMBL/GenBank/DDBJ databases">
        <authorList>
            <person name="Allen C."/>
            <person name="Tagirdzhanova G."/>
        </authorList>
    </citation>
    <scope>NUCLEOTIDE SEQUENCE [LARGE SCALE GENOMIC DNA]</scope>
</reference>
<proteinExistence type="predicted"/>
<comment type="caution">
    <text evidence="1">The sequence shown here is derived from an EMBL/GenBank/DDBJ whole genome shotgun (WGS) entry which is preliminary data.</text>
</comment>
<evidence type="ECO:0000313" key="1">
    <source>
        <dbReference type="EMBL" id="CAK7211828.1"/>
    </source>
</evidence>
<organism evidence="1 2">
    <name type="scientific">Sporothrix eucalyptigena</name>
    <dbReference type="NCBI Taxonomy" id="1812306"/>
    <lineage>
        <taxon>Eukaryota</taxon>
        <taxon>Fungi</taxon>
        <taxon>Dikarya</taxon>
        <taxon>Ascomycota</taxon>
        <taxon>Pezizomycotina</taxon>
        <taxon>Sordariomycetes</taxon>
        <taxon>Sordariomycetidae</taxon>
        <taxon>Ophiostomatales</taxon>
        <taxon>Ophiostomataceae</taxon>
        <taxon>Sporothrix</taxon>
    </lineage>
</organism>
<dbReference type="EMBL" id="CAWUHD010000008">
    <property type="protein sequence ID" value="CAK7211828.1"/>
    <property type="molecule type" value="Genomic_DNA"/>
</dbReference>
<keyword evidence="2" id="KW-1185">Reference proteome</keyword>
<name>A0ABP0AX13_9PEZI</name>
<protein>
    <submittedName>
        <fullName evidence="1">Uncharacterized protein</fullName>
    </submittedName>
</protein>
<gene>
    <name evidence="1" type="ORF">SEUCBS140593_001296</name>
</gene>
<evidence type="ECO:0000313" key="2">
    <source>
        <dbReference type="Proteomes" id="UP001642482"/>
    </source>
</evidence>
<accession>A0ABP0AX13</accession>